<keyword evidence="2" id="KW-0809">Transit peptide</keyword>
<dbReference type="RefSeq" id="XP_006696339.1">
    <property type="nucleotide sequence ID" value="XM_006696276.1"/>
</dbReference>
<evidence type="ECO:0000256" key="6">
    <source>
        <dbReference type="ARBA" id="ARBA00033752"/>
    </source>
</evidence>
<evidence type="ECO:0000256" key="2">
    <source>
        <dbReference type="ARBA" id="ARBA00022946"/>
    </source>
</evidence>
<dbReference type="InterPro" id="IPR013870">
    <property type="entry name" value="Ribosomal_mL54"/>
</dbReference>
<protein>
    <recommendedName>
        <fullName evidence="7">Large ribosomal subunit protein mL54</fullName>
    </recommendedName>
</protein>
<feature type="region of interest" description="Disordered" evidence="8">
    <location>
        <begin position="59"/>
        <end position="90"/>
    </location>
</feature>
<sequence>MICRTCLRRAAGLASRQLNLSSTTTLSQTLAAPFSTTTLRTFSTSLPILNTSSASAEAQPAAAQGAPDLNPVTPGAAAAAAEGEGKKPLSSCPAGTVLKGLNYFKGKNDPVALPDEAYPEWLWRCLEVKKKTNEGEEGVDVGDEFSKSKKQRRLALKRLRAQEAKLLASGDLEALAPKIPLQQQSINLPGAETGSLQEAVAAVDAREALRRAMRKERRAKIKESNYLKAM</sequence>
<dbReference type="HOGENOM" id="CLU_086132_1_1_1"/>
<dbReference type="GeneID" id="18260059"/>
<keyword evidence="10" id="KW-1185">Reference proteome</keyword>
<accession>G0SEZ2</accession>
<evidence type="ECO:0000256" key="5">
    <source>
        <dbReference type="ARBA" id="ARBA00023274"/>
    </source>
</evidence>
<evidence type="ECO:0000256" key="3">
    <source>
        <dbReference type="ARBA" id="ARBA00022980"/>
    </source>
</evidence>
<dbReference type="Proteomes" id="UP000008066">
    <property type="component" value="Unassembled WGS sequence"/>
</dbReference>
<dbReference type="EMBL" id="GL988046">
    <property type="protein sequence ID" value="EGS18008.1"/>
    <property type="molecule type" value="Genomic_DNA"/>
</dbReference>
<dbReference type="Pfam" id="PF08561">
    <property type="entry name" value="Ribosomal_L37"/>
    <property type="match status" value="1"/>
</dbReference>
<keyword evidence="3 9" id="KW-0689">Ribosomal protein</keyword>
<comment type="subcellular location">
    <subcellularLocation>
        <location evidence="1">Mitochondrion</location>
    </subcellularLocation>
</comment>
<gene>
    <name evidence="9" type="ORF">CTHT_0060210</name>
</gene>
<proteinExistence type="inferred from homology"/>
<organism evidence="10">
    <name type="scientific">Chaetomium thermophilum (strain DSM 1495 / CBS 144.50 / IMI 039719)</name>
    <name type="common">Thermochaetoides thermophila</name>
    <dbReference type="NCBI Taxonomy" id="759272"/>
    <lineage>
        <taxon>Eukaryota</taxon>
        <taxon>Fungi</taxon>
        <taxon>Dikarya</taxon>
        <taxon>Ascomycota</taxon>
        <taxon>Pezizomycotina</taxon>
        <taxon>Sordariomycetes</taxon>
        <taxon>Sordariomycetidae</taxon>
        <taxon>Sordariales</taxon>
        <taxon>Chaetomiaceae</taxon>
        <taxon>Thermochaetoides</taxon>
    </lineage>
</organism>
<dbReference type="PANTHER" id="PTHR28595">
    <property type="entry name" value="39S RIBOSOMAL PROTEIN L54, MITOCHONDRIAL"/>
    <property type="match status" value="1"/>
</dbReference>
<comment type="similarity">
    <text evidence="6">Belongs to the mitochondrion-specific ribosomal protein mL54 family.</text>
</comment>
<evidence type="ECO:0000256" key="7">
    <source>
        <dbReference type="ARBA" id="ARBA00035179"/>
    </source>
</evidence>
<dbReference type="KEGG" id="cthr:CTHT_0060210"/>
<dbReference type="AlphaFoldDB" id="G0SEZ2"/>
<evidence type="ECO:0000313" key="9">
    <source>
        <dbReference type="EMBL" id="EGS18008.1"/>
    </source>
</evidence>
<evidence type="ECO:0000256" key="8">
    <source>
        <dbReference type="SAM" id="MobiDB-lite"/>
    </source>
</evidence>
<dbReference type="OMA" id="YPEWLWR"/>
<name>G0SEZ2_CHATD</name>
<keyword evidence="5" id="KW-0687">Ribonucleoprotein</keyword>
<dbReference type="OrthoDB" id="10252718at2759"/>
<evidence type="ECO:0000256" key="4">
    <source>
        <dbReference type="ARBA" id="ARBA00023128"/>
    </source>
</evidence>
<dbReference type="GO" id="GO:0003735">
    <property type="term" value="F:structural constituent of ribosome"/>
    <property type="evidence" value="ECO:0007669"/>
    <property type="project" value="TreeGrafter"/>
</dbReference>
<dbReference type="STRING" id="759272.G0SEZ2"/>
<evidence type="ECO:0000256" key="1">
    <source>
        <dbReference type="ARBA" id="ARBA00004173"/>
    </source>
</evidence>
<dbReference type="PANTHER" id="PTHR28595:SF1">
    <property type="entry name" value="LARGE RIBOSOMAL SUBUNIT PROTEIN ML54"/>
    <property type="match status" value="1"/>
</dbReference>
<evidence type="ECO:0000313" key="10">
    <source>
        <dbReference type="Proteomes" id="UP000008066"/>
    </source>
</evidence>
<keyword evidence="4" id="KW-0496">Mitochondrion</keyword>
<dbReference type="eggNOG" id="ENOG502S8RU">
    <property type="taxonomic scope" value="Eukaryota"/>
</dbReference>
<dbReference type="GO" id="GO:0005762">
    <property type="term" value="C:mitochondrial large ribosomal subunit"/>
    <property type="evidence" value="ECO:0007669"/>
    <property type="project" value="TreeGrafter"/>
</dbReference>
<reference evidence="9 10" key="1">
    <citation type="journal article" date="2011" name="Cell">
        <title>Insight into structure and assembly of the nuclear pore complex by utilizing the genome of a eukaryotic thermophile.</title>
        <authorList>
            <person name="Amlacher S."/>
            <person name="Sarges P."/>
            <person name="Flemming D."/>
            <person name="van Noort V."/>
            <person name="Kunze R."/>
            <person name="Devos D.P."/>
            <person name="Arumugam M."/>
            <person name="Bork P."/>
            <person name="Hurt E."/>
        </authorList>
    </citation>
    <scope>NUCLEOTIDE SEQUENCE [LARGE SCALE GENOMIC DNA]</scope>
    <source>
        <strain evidence="10">DSM 1495 / CBS 144.50 / IMI 039719</strain>
    </source>
</reference>